<organism evidence="2 3">
    <name type="scientific">Lepraria neglecta</name>
    <dbReference type="NCBI Taxonomy" id="209136"/>
    <lineage>
        <taxon>Eukaryota</taxon>
        <taxon>Fungi</taxon>
        <taxon>Dikarya</taxon>
        <taxon>Ascomycota</taxon>
        <taxon>Pezizomycotina</taxon>
        <taxon>Lecanoromycetes</taxon>
        <taxon>OSLEUM clade</taxon>
        <taxon>Lecanoromycetidae</taxon>
        <taxon>Lecanorales</taxon>
        <taxon>Lecanorineae</taxon>
        <taxon>Stereocaulaceae</taxon>
        <taxon>Lepraria</taxon>
    </lineage>
</organism>
<accession>A0AAE0DHM6</accession>
<feature type="region of interest" description="Disordered" evidence="1">
    <location>
        <begin position="723"/>
        <end position="743"/>
    </location>
</feature>
<reference evidence="2" key="1">
    <citation type="submission" date="2022-11" db="EMBL/GenBank/DDBJ databases">
        <title>Chromosomal genome sequence assembly and mating type (MAT) locus characterization of the leprose asexual lichenized fungus Lepraria neglecta (Nyl.) Erichsen.</title>
        <authorList>
            <person name="Allen J.L."/>
            <person name="Pfeffer B."/>
        </authorList>
    </citation>
    <scope>NUCLEOTIDE SEQUENCE</scope>
    <source>
        <strain evidence="2">Allen 5258</strain>
    </source>
</reference>
<sequence>MTLQVRTENGWTVTGFQIGPPDLAATLSSATSLWGWVNGMDGVRRILAYFRNPLKEKRIQKIFTIPDLLPATSGIVTLAQGVVYLRDEESQTAFGGDSGTQIFALSICALAHTVTPQEAVIDLFMDWLAPALLCGITSEVGGVREALYAQLTDNYPIILNEGATRGLPQLFAQAVANLNLPANEANTRQNWKDELLKQYGNSELSLVAGLLRWIGMEEKQTYLTRSSLVLKVAACFKSIGYIIGPLQTWKGSDNQPRPYGGVVLILGGSEPTDSLIPPAADFKTFAEYHLMFHYRYRTIGALLSSSIQNPCDIRPEIVQTLFDSVAEIIEGKLTLTWTYNAEEDETCAKPSWRERGKHSSSSIRLASIHFAHLAEHLASLYEDIADEKTLDAVLNTPTNTVNAKRKDHPSDQVTRFRAITASILLAITSRLAGRDYETLQHVTTLTMDNFQEISQVAKTVDAALASSIPFSLAARLIAIFHCGIGVTTYTHNSPQTVGWRSGIYTVMPALFFERAPNSRALGFRCKDEFFGNVPVHKDGRIIDITPQGIMEDEEVTRELLKSTTRSSSPQIFFGPPGKAPPDVPLYLSIERQCNSADSSLCLCARIDGELVGTVSVLKVIKTIAQSLQTPPSCPSHTAPYQALNVAPSLWAKCGRCYKPSGSPHHTYIPVKDDRCWALYLAGEHRDWVTIGHGCFDCAVDVFAQRISRSTERRVRVIGYEQVDRPETHDGGHDSMVVGQSRIN</sequence>
<comment type="caution">
    <text evidence="2">The sequence shown here is derived from an EMBL/GenBank/DDBJ whole genome shotgun (WGS) entry which is preliminary data.</text>
</comment>
<name>A0AAE0DHM6_9LECA</name>
<dbReference type="EMBL" id="JASNWA010000011">
    <property type="protein sequence ID" value="KAK3167233.1"/>
    <property type="molecule type" value="Genomic_DNA"/>
</dbReference>
<proteinExistence type="predicted"/>
<dbReference type="Proteomes" id="UP001276659">
    <property type="component" value="Unassembled WGS sequence"/>
</dbReference>
<protein>
    <submittedName>
        <fullName evidence="2">Uncharacterized protein</fullName>
    </submittedName>
</protein>
<keyword evidence="3" id="KW-1185">Reference proteome</keyword>
<evidence type="ECO:0000313" key="3">
    <source>
        <dbReference type="Proteomes" id="UP001276659"/>
    </source>
</evidence>
<feature type="compositionally biased region" description="Basic and acidic residues" evidence="1">
    <location>
        <begin position="723"/>
        <end position="732"/>
    </location>
</feature>
<gene>
    <name evidence="2" type="ORF">OEA41_010359</name>
</gene>
<evidence type="ECO:0000313" key="2">
    <source>
        <dbReference type="EMBL" id="KAK3167233.1"/>
    </source>
</evidence>
<dbReference type="AlphaFoldDB" id="A0AAE0DHM6"/>
<evidence type="ECO:0000256" key="1">
    <source>
        <dbReference type="SAM" id="MobiDB-lite"/>
    </source>
</evidence>